<gene>
    <name evidence="2" type="ORF">SAMN05216323_100149</name>
</gene>
<evidence type="ECO:0000313" key="3">
    <source>
        <dbReference type="Proteomes" id="UP000199452"/>
    </source>
</evidence>
<reference evidence="2 3" key="1">
    <citation type="submission" date="2016-09" db="EMBL/GenBank/DDBJ databases">
        <authorList>
            <person name="Capua I."/>
            <person name="De Benedictis P."/>
            <person name="Joannis T."/>
            <person name="Lombin L.H."/>
            <person name="Cattoli G."/>
        </authorList>
    </citation>
    <scope>NUCLEOTIDE SEQUENCE [LARGE SCALE GENOMIC DNA]</scope>
    <source>
        <strain evidence="2 3">A7P-90m</strain>
    </source>
</reference>
<dbReference type="Proteomes" id="UP000199452">
    <property type="component" value="Unassembled WGS sequence"/>
</dbReference>
<evidence type="ECO:0000259" key="1">
    <source>
        <dbReference type="PROSITE" id="PS51186"/>
    </source>
</evidence>
<keyword evidence="2" id="KW-0808">Transferase</keyword>
<dbReference type="InterPro" id="IPR016181">
    <property type="entry name" value="Acyl_CoA_acyltransferase"/>
</dbReference>
<dbReference type="OrthoDB" id="9789603at2"/>
<dbReference type="RefSeq" id="WP_092433985.1">
    <property type="nucleotide sequence ID" value="NZ_FMYP01000001.1"/>
</dbReference>
<keyword evidence="3" id="KW-1185">Reference proteome</keyword>
<dbReference type="Gene3D" id="3.40.630.30">
    <property type="match status" value="1"/>
</dbReference>
<feature type="domain" description="N-acetyltransferase" evidence="1">
    <location>
        <begin position="7"/>
        <end position="154"/>
    </location>
</feature>
<dbReference type="PROSITE" id="PS51186">
    <property type="entry name" value="GNAT"/>
    <property type="match status" value="1"/>
</dbReference>
<dbReference type="AlphaFoldDB" id="A0A1G6GGY9"/>
<dbReference type="InterPro" id="IPR000182">
    <property type="entry name" value="GNAT_dom"/>
</dbReference>
<dbReference type="SUPFAM" id="SSF55729">
    <property type="entry name" value="Acyl-CoA N-acyltransferases (Nat)"/>
    <property type="match status" value="1"/>
</dbReference>
<evidence type="ECO:0000313" key="2">
    <source>
        <dbReference type="EMBL" id="SDB81257.1"/>
    </source>
</evidence>
<sequence>METQSGIEYLHAQPEDSEEIYNFHLSYFGDIRSKYVWQWQYGDFNPNQSVLVVGKVNKRVIATQGAMAINLIINGERQITGKNESLLIETEFRKKGVFTAFYDYAFDEYRKVEITCLWGFTKAIGPFKYVGFSFDRIIERAIFPISYSKAIKLSKVDTMPFFKGIIYRIGAVVLSLYARLSLSYYTCFLKVSQNVKIVSHLRRKNDIIDFFALLRQNCPDLIHIHMDSSFLDWRINNSPNEIECYYAYNQDSLRGYLMVEKNKDYTEVLDFNFLTKEDGRSLISSLMNYLTKSKAEFVIYSGNKLNDQNNLVFELLFRYGFFRIKGPNGFVLKILNNVENSKKFDLKNWYITNLWNEGN</sequence>
<protein>
    <submittedName>
        <fullName evidence="2">Acetyltransferase (GNAT) domain-containing protein</fullName>
    </submittedName>
</protein>
<name>A0A1G6GGY9_9BACT</name>
<organism evidence="2 3">
    <name type="scientific">Williamwhitmania taraxaci</name>
    <dbReference type="NCBI Taxonomy" id="1640674"/>
    <lineage>
        <taxon>Bacteria</taxon>
        <taxon>Pseudomonadati</taxon>
        <taxon>Bacteroidota</taxon>
        <taxon>Bacteroidia</taxon>
        <taxon>Bacteroidales</taxon>
        <taxon>Williamwhitmaniaceae</taxon>
        <taxon>Williamwhitmania</taxon>
    </lineage>
</organism>
<accession>A0A1G6GGY9</accession>
<proteinExistence type="predicted"/>
<dbReference type="GO" id="GO:0016747">
    <property type="term" value="F:acyltransferase activity, transferring groups other than amino-acyl groups"/>
    <property type="evidence" value="ECO:0007669"/>
    <property type="project" value="InterPro"/>
</dbReference>
<dbReference type="STRING" id="1640674.SAMN05216323_100149"/>
<dbReference type="EMBL" id="FMYP01000001">
    <property type="protein sequence ID" value="SDB81257.1"/>
    <property type="molecule type" value="Genomic_DNA"/>
</dbReference>